<dbReference type="Gene3D" id="3.60.20.10">
    <property type="entry name" value="Glutamine Phosphoribosylpyrophosphate, subunit 1, domain 1"/>
    <property type="match status" value="1"/>
</dbReference>
<evidence type="ECO:0000313" key="20">
    <source>
        <dbReference type="EMBL" id="SDX64343.1"/>
    </source>
</evidence>
<dbReference type="PANTHER" id="PTHR11938">
    <property type="entry name" value="FAD NADPH DEHYDROGENASE/OXIDOREDUCTASE"/>
    <property type="match status" value="1"/>
</dbReference>
<dbReference type="NCBIfam" id="NF008730">
    <property type="entry name" value="PRK11750.1"/>
    <property type="match status" value="1"/>
</dbReference>
<keyword evidence="6" id="KW-0285">Flavoprotein</keyword>
<dbReference type="InterPro" id="IPR002489">
    <property type="entry name" value="Glu_synth_asu_C"/>
</dbReference>
<dbReference type="PROSITE" id="PS51278">
    <property type="entry name" value="GATASE_TYPE_2"/>
    <property type="match status" value="1"/>
</dbReference>
<keyword evidence="21" id="KW-1185">Reference proteome</keyword>
<dbReference type="EMBL" id="FNNI01000006">
    <property type="protein sequence ID" value="SDX64343.1"/>
    <property type="molecule type" value="Genomic_DNA"/>
</dbReference>
<evidence type="ECO:0000256" key="2">
    <source>
        <dbReference type="ARBA" id="ARBA00001927"/>
    </source>
</evidence>
<dbReference type="Pfam" id="PF00310">
    <property type="entry name" value="GATase_2"/>
    <property type="match status" value="1"/>
</dbReference>
<evidence type="ECO:0000313" key="21">
    <source>
        <dbReference type="Proteomes" id="UP000198500"/>
    </source>
</evidence>
<evidence type="ECO:0000256" key="1">
    <source>
        <dbReference type="ARBA" id="ARBA00001917"/>
    </source>
</evidence>
<comment type="similarity">
    <text evidence="3">Belongs to the glutamate synthase family.</text>
</comment>
<organism evidence="20 21">
    <name type="scientific">Aidingimonas halophila</name>
    <dbReference type="NCBI Taxonomy" id="574349"/>
    <lineage>
        <taxon>Bacteria</taxon>
        <taxon>Pseudomonadati</taxon>
        <taxon>Pseudomonadota</taxon>
        <taxon>Gammaproteobacteria</taxon>
        <taxon>Oceanospirillales</taxon>
        <taxon>Halomonadaceae</taxon>
        <taxon>Aidingimonas</taxon>
    </lineage>
</organism>
<keyword evidence="11" id="KW-0408">Iron</keyword>
<dbReference type="OrthoDB" id="9758182at2"/>
<dbReference type="Pfam" id="PF01645">
    <property type="entry name" value="Glu_synthase"/>
    <property type="match status" value="1"/>
</dbReference>
<dbReference type="Gene3D" id="2.160.20.60">
    <property type="entry name" value="Glutamate synthase, alpha subunit, C-terminal domain"/>
    <property type="match status" value="1"/>
</dbReference>
<keyword evidence="9" id="KW-0315">Glutamine amidotransferase</keyword>
<dbReference type="STRING" id="574349.SAMN05443545_106255"/>
<dbReference type="InterPro" id="IPR013785">
    <property type="entry name" value="Aldolase_TIM"/>
</dbReference>
<gene>
    <name evidence="20" type="ORF">SAMN05443545_106255</name>
</gene>
<dbReference type="InterPro" id="IPR002932">
    <property type="entry name" value="Glu_synthdom"/>
</dbReference>
<evidence type="ECO:0000259" key="19">
    <source>
        <dbReference type="PROSITE" id="PS51278"/>
    </source>
</evidence>
<dbReference type="GO" id="GO:0019676">
    <property type="term" value="P:ammonia assimilation cycle"/>
    <property type="evidence" value="ECO:0007669"/>
    <property type="project" value="TreeGrafter"/>
</dbReference>
<dbReference type="PANTHER" id="PTHR11938:SF133">
    <property type="entry name" value="GLUTAMATE SYNTHASE (NADH)"/>
    <property type="match status" value="1"/>
</dbReference>
<evidence type="ECO:0000256" key="6">
    <source>
        <dbReference type="ARBA" id="ARBA00022630"/>
    </source>
</evidence>
<keyword evidence="13" id="KW-0314">Glutamate biosynthesis</keyword>
<evidence type="ECO:0000256" key="15">
    <source>
        <dbReference type="ARBA" id="ARBA00037898"/>
    </source>
</evidence>
<dbReference type="RefSeq" id="WP_092570449.1">
    <property type="nucleotide sequence ID" value="NZ_BMXH01000005.1"/>
</dbReference>
<dbReference type="EC" id="1.4.1.13" evidence="4"/>
<evidence type="ECO:0000256" key="11">
    <source>
        <dbReference type="ARBA" id="ARBA00023004"/>
    </source>
</evidence>
<evidence type="ECO:0000256" key="17">
    <source>
        <dbReference type="ARBA" id="ARBA00072108"/>
    </source>
</evidence>
<keyword evidence="8" id="KW-0479">Metal-binding</keyword>
<evidence type="ECO:0000256" key="7">
    <source>
        <dbReference type="ARBA" id="ARBA00022643"/>
    </source>
</evidence>
<dbReference type="Pfam" id="PF04898">
    <property type="entry name" value="Glu_syn_central"/>
    <property type="match status" value="1"/>
</dbReference>
<evidence type="ECO:0000256" key="16">
    <source>
        <dbReference type="ARBA" id="ARBA00048151"/>
    </source>
</evidence>
<evidence type="ECO:0000256" key="8">
    <source>
        <dbReference type="ARBA" id="ARBA00022723"/>
    </source>
</evidence>
<dbReference type="CDD" id="cd02808">
    <property type="entry name" value="GltS_FMN"/>
    <property type="match status" value="1"/>
</dbReference>
<keyword evidence="10" id="KW-0560">Oxidoreductase</keyword>
<name>A0A1H3DD14_9GAMM</name>
<dbReference type="Pfam" id="PF01493">
    <property type="entry name" value="GXGXG"/>
    <property type="match status" value="1"/>
</dbReference>
<dbReference type="FunFam" id="3.60.20.10:FF:000001">
    <property type="entry name" value="Glutamate synthase, large subunit"/>
    <property type="match status" value="1"/>
</dbReference>
<evidence type="ECO:0000256" key="5">
    <source>
        <dbReference type="ARBA" id="ARBA00022605"/>
    </source>
</evidence>
<comment type="cofactor">
    <cofactor evidence="1">
        <name>FMN</name>
        <dbReference type="ChEBI" id="CHEBI:58210"/>
    </cofactor>
</comment>
<dbReference type="SUPFAM" id="SSF51395">
    <property type="entry name" value="FMN-linked oxidoreductases"/>
    <property type="match status" value="1"/>
</dbReference>
<dbReference type="CDD" id="cd00713">
    <property type="entry name" value="GltS"/>
    <property type="match status" value="1"/>
</dbReference>
<keyword evidence="14" id="KW-0003">3Fe-4S</keyword>
<dbReference type="GO" id="GO:0004355">
    <property type="term" value="F:glutamate synthase (NADPH) activity"/>
    <property type="evidence" value="ECO:0007669"/>
    <property type="project" value="UniProtKB-EC"/>
</dbReference>
<protein>
    <recommendedName>
        <fullName evidence="17">Glutamate synthase [NADPH] large chain</fullName>
        <ecNumber evidence="4">1.4.1.13</ecNumber>
    </recommendedName>
    <alternativeName>
        <fullName evidence="18">Glutamate synthase subunit alpha</fullName>
    </alternativeName>
</protein>
<dbReference type="InterPro" id="IPR036485">
    <property type="entry name" value="Glu_synth_asu_C_sf"/>
</dbReference>
<dbReference type="CDD" id="cd00982">
    <property type="entry name" value="gltB_C"/>
    <property type="match status" value="1"/>
</dbReference>
<evidence type="ECO:0000256" key="14">
    <source>
        <dbReference type="ARBA" id="ARBA00023291"/>
    </source>
</evidence>
<proteinExistence type="inferred from homology"/>
<comment type="pathway">
    <text evidence="15">Amino-acid biosynthesis; L-glutamate biosynthesis via GLT pathway; L-glutamate from 2-oxoglutarate and L-glutamine (NADP(+) route): step 1/1.</text>
</comment>
<comment type="catalytic activity">
    <reaction evidence="16">
        <text>2 L-glutamate + NADP(+) = L-glutamine + 2-oxoglutarate + NADPH + H(+)</text>
        <dbReference type="Rhea" id="RHEA:15501"/>
        <dbReference type="ChEBI" id="CHEBI:15378"/>
        <dbReference type="ChEBI" id="CHEBI:16810"/>
        <dbReference type="ChEBI" id="CHEBI:29985"/>
        <dbReference type="ChEBI" id="CHEBI:57783"/>
        <dbReference type="ChEBI" id="CHEBI:58349"/>
        <dbReference type="ChEBI" id="CHEBI:58359"/>
        <dbReference type="EC" id="1.4.1.13"/>
    </reaction>
</comment>
<dbReference type="Gene3D" id="3.20.20.70">
    <property type="entry name" value="Aldolase class I"/>
    <property type="match status" value="2"/>
</dbReference>
<evidence type="ECO:0000256" key="4">
    <source>
        <dbReference type="ARBA" id="ARBA00012079"/>
    </source>
</evidence>
<keyword evidence="5" id="KW-0028">Amino-acid biosynthesis</keyword>
<dbReference type="Proteomes" id="UP000198500">
    <property type="component" value="Unassembled WGS sequence"/>
</dbReference>
<evidence type="ECO:0000256" key="10">
    <source>
        <dbReference type="ARBA" id="ARBA00023002"/>
    </source>
</evidence>
<dbReference type="InterPro" id="IPR006982">
    <property type="entry name" value="Glu_synth_centr_N"/>
</dbReference>
<dbReference type="GO" id="GO:0006537">
    <property type="term" value="P:glutamate biosynthetic process"/>
    <property type="evidence" value="ECO:0007669"/>
    <property type="project" value="UniProtKB-KW"/>
</dbReference>
<dbReference type="InterPro" id="IPR050711">
    <property type="entry name" value="ET-N_metabolism_enzyme"/>
</dbReference>
<feature type="domain" description="Glutamine amidotransferase type-2" evidence="19">
    <location>
        <begin position="22"/>
        <end position="419"/>
    </location>
</feature>
<comment type="cofactor">
    <cofactor evidence="2">
        <name>[3Fe-4S] cluster</name>
        <dbReference type="ChEBI" id="CHEBI:21137"/>
    </cofactor>
</comment>
<evidence type="ECO:0000256" key="18">
    <source>
        <dbReference type="ARBA" id="ARBA00079921"/>
    </source>
</evidence>
<dbReference type="SUPFAM" id="SSF56235">
    <property type="entry name" value="N-terminal nucleophile aminohydrolases (Ntn hydrolases)"/>
    <property type="match status" value="1"/>
</dbReference>
<evidence type="ECO:0000256" key="9">
    <source>
        <dbReference type="ARBA" id="ARBA00022962"/>
    </source>
</evidence>
<evidence type="ECO:0000256" key="13">
    <source>
        <dbReference type="ARBA" id="ARBA00023164"/>
    </source>
</evidence>
<evidence type="ECO:0000256" key="3">
    <source>
        <dbReference type="ARBA" id="ARBA00009716"/>
    </source>
</evidence>
<dbReference type="GO" id="GO:0051538">
    <property type="term" value="F:3 iron, 4 sulfur cluster binding"/>
    <property type="evidence" value="ECO:0007669"/>
    <property type="project" value="UniProtKB-KW"/>
</dbReference>
<dbReference type="GO" id="GO:0046872">
    <property type="term" value="F:metal ion binding"/>
    <property type="evidence" value="ECO:0007669"/>
    <property type="project" value="UniProtKB-KW"/>
</dbReference>
<keyword evidence="12" id="KW-0411">Iron-sulfur</keyword>
<dbReference type="SUPFAM" id="SSF69336">
    <property type="entry name" value="Alpha subunit of glutamate synthase, C-terminal domain"/>
    <property type="match status" value="1"/>
</dbReference>
<evidence type="ECO:0000256" key="12">
    <source>
        <dbReference type="ARBA" id="ARBA00023014"/>
    </source>
</evidence>
<reference evidence="20 21" key="1">
    <citation type="submission" date="2016-10" db="EMBL/GenBank/DDBJ databases">
        <authorList>
            <person name="de Groot N.N."/>
        </authorList>
    </citation>
    <scope>NUCLEOTIDE SEQUENCE [LARGE SCALE GENOMIC DNA]</scope>
    <source>
        <strain evidence="20 21">DSM 19219</strain>
    </source>
</reference>
<sequence length="1511" mass="164716">MRYPRGQSRPSLNTNRTGHAHCGVGTVLNIRGERSHELVDDGLRMLCHLDHRGARGAEENTGDGAGMLLQVPHRLLNDVIDDLPSEGSYGIAQLFLPRNQTRYRAIKRLIESTVEDLGYRLLAWRLVPTDNRGLGETALASEPRVEQCIVVPNQPLSASALDVGLYVLRCQIQNRVRDRELGGEGAELFYICSLDRKRIVYKGLLTCAQLGSYYPDLQDARTQSALVLVHSRFSTNTLGAWELAHPYRTVVHNGEFNTLRGNVNWMRAREPLLSSDRFGDDVERILPVLAEEGQSDSADFDHVLELLLIGGRSLPHALRMLIPEAWEQDAAMSAEKRAFYDYHSTFMEPWDGPALVVATDGDAVGAVIDRNGLRPCRYCLTRDDKLIMASENGTLDTDFGEIVQQGRLRPGQLFLADTRQQRIVPEAEIFDELTRAAPYGEWLASQRVSLEALTEDRPASTGERLPSAALTAHQCAFGYTMEGLRVLLAPMAESGKDPLGAMGNDTPLAVLSAQRKPLFAYFHQLFAQVTNPPLDYLRESLVTSLRSHLGAQGSLLEATSRHCRRLCLESPILDDRSFAAVETLDRDGLRVSRLDTTYAPGDDLAKVIERLRQDAEAAIDRGSSLLVLDDRRAGATRVAIPSLLMVSAVHHGLIRAGKRSQASLILCVGEPYAVHHHCTLIGYGADAVYPWLAYRSLEQLHASGSLNGVDEAGAACHAYKQAVEDGLLKVMAKLGISTLESYKGAQAFEGIGLDVSLVDDYFTGTPAHIPGIGLAEIDADNVRAHTVAYSDRIAGNLPLLQGGDFYWRRDGEWHQWNPQTIGYLQQAARQNDAESYRRFAELINDQDQRLQTLRGLLDFEIDEAVSIPIGQVESADSILTRFGTGSMSFGALSREAHEVMAIAMNRIGGKAGSGEGGEQVERFGTDAENSMKQCASGRFGVTAQYLANARQIEIKMAQGAKPGEGGELPGGKVDEAIAEVRFTVPGVGLISPPPHHDIYSIEDLAQLIHDLKCANPEAEIHVKLVSKANVGTIAAGVAKARADAVLISGDAGGTGAAKKTSIKHTGTPWELGLAETHQVLMANRLRSRITVRADGGMKTGRDVAMAALLGAEEFGFGTAPMVVVGCLLLRKCHCNTCSVGVATQDPRLREQFDGQAEHVVNYMRFVAEELREIMARLGFRTLREMIGRVDRLRERRVEHPRGFSLDLSALLTRVESSDTSYKSREQNHQLEDKLDQRLIARAAEAFESGETVRLETPVCNRDRSVGTLLSSRWVKHHGGQPPEGCGLDVHLHGSAGQSFGAFVADGIGLHLCGEANDYVGKGLSGGLLTIRMPDTAGYAAADNVIIGNVALFGATRGEAYINGLAGERFGVRNSGALAVVEGVGDHGCEYMTAGVALILGPCGKNFAAGMSGGEAYLFDEDGTLAAFINPERVGLERLQDDRDVALVRRLLENHLVYTGSRRARALLDDWTMTLKCMRKVVPEAYADIVNRELSEGRDIRTALPSVAREVA</sequence>
<dbReference type="InterPro" id="IPR029055">
    <property type="entry name" value="Ntn_hydrolases_N"/>
</dbReference>
<accession>A0A1H3DD14</accession>
<keyword evidence="7" id="KW-0288">FMN</keyword>
<dbReference type="InterPro" id="IPR017932">
    <property type="entry name" value="GATase_2_dom"/>
</dbReference>